<evidence type="ECO:0000256" key="6">
    <source>
        <dbReference type="ARBA" id="ARBA00022692"/>
    </source>
</evidence>
<dbReference type="InterPro" id="IPR037682">
    <property type="entry name" value="TonB_C"/>
</dbReference>
<evidence type="ECO:0000256" key="4">
    <source>
        <dbReference type="ARBA" id="ARBA00022475"/>
    </source>
</evidence>
<dbReference type="PROSITE" id="PS52015">
    <property type="entry name" value="TONB_CTD"/>
    <property type="match status" value="1"/>
</dbReference>
<evidence type="ECO:0000256" key="1">
    <source>
        <dbReference type="ARBA" id="ARBA00004383"/>
    </source>
</evidence>
<keyword evidence="5" id="KW-0997">Cell inner membrane</keyword>
<dbReference type="SUPFAM" id="SSF74653">
    <property type="entry name" value="TolA/TonB C-terminal domain"/>
    <property type="match status" value="1"/>
</dbReference>
<protein>
    <submittedName>
        <fullName evidence="13">TonB family domain protein</fullName>
    </submittedName>
</protein>
<evidence type="ECO:0000256" key="3">
    <source>
        <dbReference type="ARBA" id="ARBA00022448"/>
    </source>
</evidence>
<dbReference type="RefSeq" id="WP_006189808.1">
    <property type="nucleotide sequence ID" value="NZ_ACYH01000059.1"/>
</dbReference>
<dbReference type="GO" id="GO:0015031">
    <property type="term" value="P:protein transport"/>
    <property type="evidence" value="ECO:0007669"/>
    <property type="project" value="UniProtKB-KW"/>
</dbReference>
<dbReference type="Proteomes" id="UP000004509">
    <property type="component" value="Unassembled WGS sequence"/>
</dbReference>
<feature type="compositionally biased region" description="Low complexity" evidence="10">
    <location>
        <begin position="93"/>
        <end position="119"/>
    </location>
</feature>
<comment type="similarity">
    <text evidence="2">Belongs to the TonB family.</text>
</comment>
<proteinExistence type="inferred from homology"/>
<keyword evidence="9 11" id="KW-0472">Membrane</keyword>
<evidence type="ECO:0000256" key="5">
    <source>
        <dbReference type="ARBA" id="ARBA00022519"/>
    </source>
</evidence>
<comment type="subcellular location">
    <subcellularLocation>
        <location evidence="1">Cell inner membrane</location>
        <topology evidence="1">Single-pass membrane protein</topology>
        <orientation evidence="1">Periplasmic side</orientation>
    </subcellularLocation>
</comment>
<evidence type="ECO:0000256" key="2">
    <source>
        <dbReference type="ARBA" id="ARBA00006555"/>
    </source>
</evidence>
<dbReference type="InterPro" id="IPR051045">
    <property type="entry name" value="TonB-dependent_transducer"/>
</dbReference>
<dbReference type="AlphaFoldDB" id="C8PT39"/>
<organism evidence="13 14">
    <name type="scientific">Treponema vincentii ATCC 35580</name>
    <dbReference type="NCBI Taxonomy" id="596324"/>
    <lineage>
        <taxon>Bacteria</taxon>
        <taxon>Pseudomonadati</taxon>
        <taxon>Spirochaetota</taxon>
        <taxon>Spirochaetia</taxon>
        <taxon>Spirochaetales</taxon>
        <taxon>Treponemataceae</taxon>
        <taxon>Treponema</taxon>
    </lineage>
</organism>
<dbReference type="EMBL" id="ACYH01000059">
    <property type="protein sequence ID" value="EEV19393.1"/>
    <property type="molecule type" value="Genomic_DNA"/>
</dbReference>
<dbReference type="NCBIfam" id="TIGR01352">
    <property type="entry name" value="tonB_Cterm"/>
    <property type="match status" value="1"/>
</dbReference>
<dbReference type="Gene3D" id="3.30.1150.10">
    <property type="match status" value="1"/>
</dbReference>
<dbReference type="PANTHER" id="PTHR33446">
    <property type="entry name" value="PROTEIN TONB-RELATED"/>
    <property type="match status" value="1"/>
</dbReference>
<evidence type="ECO:0000313" key="13">
    <source>
        <dbReference type="EMBL" id="EEV19393.1"/>
    </source>
</evidence>
<evidence type="ECO:0000313" key="14">
    <source>
        <dbReference type="Proteomes" id="UP000004509"/>
    </source>
</evidence>
<dbReference type="OrthoDB" id="360870at2"/>
<dbReference type="STRING" id="596324.TREVI0001_1766"/>
<keyword evidence="6 11" id="KW-0812">Transmembrane</keyword>
<reference evidence="13 14" key="1">
    <citation type="submission" date="2009-07" db="EMBL/GenBank/DDBJ databases">
        <authorList>
            <person name="Madupu R."/>
            <person name="Sebastian Y."/>
            <person name="Durkin A.S."/>
            <person name="Torralba M."/>
            <person name="Methe B."/>
            <person name="Sutton G.G."/>
            <person name="Strausberg R.L."/>
            <person name="Nelson K.E."/>
        </authorList>
    </citation>
    <scope>NUCLEOTIDE SEQUENCE [LARGE SCALE GENOMIC DNA]</scope>
    <source>
        <strain evidence="13 14">ATCC 35580</strain>
    </source>
</reference>
<dbReference type="eggNOG" id="COG0810">
    <property type="taxonomic scope" value="Bacteria"/>
</dbReference>
<gene>
    <name evidence="13" type="ORF">TREVI0001_1766</name>
</gene>
<dbReference type="InterPro" id="IPR006260">
    <property type="entry name" value="TonB/TolA_C"/>
</dbReference>
<keyword evidence="8 11" id="KW-1133">Transmembrane helix</keyword>
<keyword evidence="7" id="KW-0653">Protein transport</keyword>
<evidence type="ECO:0000256" key="9">
    <source>
        <dbReference type="ARBA" id="ARBA00023136"/>
    </source>
</evidence>
<feature type="transmembrane region" description="Helical" evidence="11">
    <location>
        <begin position="12"/>
        <end position="35"/>
    </location>
</feature>
<evidence type="ECO:0000259" key="12">
    <source>
        <dbReference type="PROSITE" id="PS52015"/>
    </source>
</evidence>
<evidence type="ECO:0000256" key="7">
    <source>
        <dbReference type="ARBA" id="ARBA00022927"/>
    </source>
</evidence>
<dbReference type="GO" id="GO:0098797">
    <property type="term" value="C:plasma membrane protein complex"/>
    <property type="evidence" value="ECO:0007669"/>
    <property type="project" value="TreeGrafter"/>
</dbReference>
<comment type="caution">
    <text evidence="13">The sequence shown here is derived from an EMBL/GenBank/DDBJ whole genome shotgun (WGS) entry which is preliminary data.</text>
</comment>
<name>C8PT39_9SPIR</name>
<dbReference type="GO" id="GO:0031992">
    <property type="term" value="F:energy transducer activity"/>
    <property type="evidence" value="ECO:0007669"/>
    <property type="project" value="TreeGrafter"/>
</dbReference>
<sequence length="221" mass="23371">MIIRKTNGIVSVAVFVAAAVLHFIVISAAFLHFSFDMPAPGQTQFVMQSPPLPAPAAPRAPQKQQVRKPAEKKQTPAPEKIATPQEIQEEQPEPAAETEAAELDSAAAASETAQEEFAAGTAGQGGLSVADARAIILQRIAAKKIYPKAARKHNQEGTVTLSVLVLGSGQLVRADIISPCPYKFLNEAALASVRAAAPFPLGDSAPEQIELTVTLEYRLEG</sequence>
<dbReference type="Pfam" id="PF03544">
    <property type="entry name" value="TonB_C"/>
    <property type="match status" value="1"/>
</dbReference>
<accession>C8PT39</accession>
<evidence type="ECO:0000256" key="11">
    <source>
        <dbReference type="SAM" id="Phobius"/>
    </source>
</evidence>
<feature type="region of interest" description="Disordered" evidence="10">
    <location>
        <begin position="46"/>
        <end position="123"/>
    </location>
</feature>
<keyword evidence="3" id="KW-0813">Transport</keyword>
<dbReference type="GO" id="GO:0055085">
    <property type="term" value="P:transmembrane transport"/>
    <property type="evidence" value="ECO:0007669"/>
    <property type="project" value="InterPro"/>
</dbReference>
<keyword evidence="4" id="KW-1003">Cell membrane</keyword>
<evidence type="ECO:0000256" key="8">
    <source>
        <dbReference type="ARBA" id="ARBA00022989"/>
    </source>
</evidence>
<dbReference type="PANTHER" id="PTHR33446:SF2">
    <property type="entry name" value="PROTEIN TONB"/>
    <property type="match status" value="1"/>
</dbReference>
<evidence type="ECO:0000256" key="10">
    <source>
        <dbReference type="SAM" id="MobiDB-lite"/>
    </source>
</evidence>
<feature type="domain" description="TonB C-terminal" evidence="12">
    <location>
        <begin position="131"/>
        <end position="221"/>
    </location>
</feature>